<evidence type="ECO:0000313" key="2">
    <source>
        <dbReference type="Proteomes" id="UP000240042"/>
    </source>
</evidence>
<dbReference type="EMBL" id="FOKY01000015">
    <property type="protein sequence ID" value="SFB88600.1"/>
    <property type="molecule type" value="Genomic_DNA"/>
</dbReference>
<keyword evidence="2" id="KW-1185">Reference proteome</keyword>
<gene>
    <name evidence="1" type="ORF">SAMN02745150_01194</name>
</gene>
<dbReference type="STRING" id="34097.SAMN02745150_01194"/>
<dbReference type="AlphaFoldDB" id="A0A1I1EUI9"/>
<proteinExistence type="predicted"/>
<organism evidence="1 2">
    <name type="scientific">Brevinema andersonii</name>
    <dbReference type="NCBI Taxonomy" id="34097"/>
    <lineage>
        <taxon>Bacteria</taxon>
        <taxon>Pseudomonadati</taxon>
        <taxon>Spirochaetota</taxon>
        <taxon>Spirochaetia</taxon>
        <taxon>Brevinematales</taxon>
        <taxon>Brevinemataceae</taxon>
        <taxon>Brevinema</taxon>
    </lineage>
</organism>
<evidence type="ECO:0000313" key="1">
    <source>
        <dbReference type="EMBL" id="SFB88600.1"/>
    </source>
</evidence>
<protein>
    <submittedName>
        <fullName evidence="1">Uncharacterized protein</fullName>
    </submittedName>
</protein>
<sequence>MNTVWKVETFLTVSGRNLRRNFSFTVINTVGSTRKTASIRIKKHYFLANEIEMNSGDICRITVSVNNKKKVLIFSGSIETVMTTSRDIIIEASYHLFDDKDMNETFKDTSYQDVFLRLTDKLEYRTEDFTPRQIVLKGNKEDNARRLLQSCSHALRRPLYCYLNAQNRLIITDNMGKHKANIFIIDNVLVSVGRVQFVIFPIPEIEIGDRVRLKGKEYRVKAITYDFTMKAFMRLEVL</sequence>
<reference evidence="2" key="1">
    <citation type="submission" date="2016-10" db="EMBL/GenBank/DDBJ databases">
        <authorList>
            <person name="Varghese N."/>
            <person name="Submissions S."/>
        </authorList>
    </citation>
    <scope>NUCLEOTIDE SEQUENCE [LARGE SCALE GENOMIC DNA]</scope>
    <source>
        <strain evidence="2">ATCC 43811</strain>
    </source>
</reference>
<name>A0A1I1EUI9_BREAD</name>
<accession>A0A1I1EUI9</accession>
<dbReference type="Proteomes" id="UP000240042">
    <property type="component" value="Unassembled WGS sequence"/>
</dbReference>